<proteinExistence type="predicted"/>
<dbReference type="InterPro" id="IPR003439">
    <property type="entry name" value="ABC_transporter-like_ATP-bd"/>
</dbReference>
<evidence type="ECO:0000256" key="6">
    <source>
        <dbReference type="ARBA" id="ARBA00022741"/>
    </source>
</evidence>
<name>A0A4Q9V232_9ACTO</name>
<dbReference type="SMART" id="SM00382">
    <property type="entry name" value="AAA"/>
    <property type="match status" value="1"/>
</dbReference>
<evidence type="ECO:0000256" key="1">
    <source>
        <dbReference type="ARBA" id="ARBA00004651"/>
    </source>
</evidence>
<dbReference type="InterPro" id="IPR039421">
    <property type="entry name" value="Type_1_exporter"/>
</dbReference>
<dbReference type="InterPro" id="IPR027417">
    <property type="entry name" value="P-loop_NTPase"/>
</dbReference>
<keyword evidence="4" id="KW-0997">Cell inner membrane</keyword>
<feature type="transmembrane region" description="Helical" evidence="10">
    <location>
        <begin position="73"/>
        <end position="94"/>
    </location>
</feature>
<gene>
    <name evidence="13" type="ORF">EZJ44_00505</name>
</gene>
<keyword evidence="14" id="KW-1185">Reference proteome</keyword>
<dbReference type="InterPro" id="IPR036640">
    <property type="entry name" value="ABC1_TM_sf"/>
</dbReference>
<dbReference type="GO" id="GO:0005886">
    <property type="term" value="C:plasma membrane"/>
    <property type="evidence" value="ECO:0007669"/>
    <property type="project" value="UniProtKB-SubCell"/>
</dbReference>
<feature type="domain" description="ABC transmembrane type-1" evidence="12">
    <location>
        <begin position="74"/>
        <end position="355"/>
    </location>
</feature>
<evidence type="ECO:0000256" key="2">
    <source>
        <dbReference type="ARBA" id="ARBA00022448"/>
    </source>
</evidence>
<dbReference type="Pfam" id="PF00664">
    <property type="entry name" value="ABC_membrane"/>
    <property type="match status" value="1"/>
</dbReference>
<evidence type="ECO:0000313" key="13">
    <source>
        <dbReference type="EMBL" id="TBW23660.1"/>
    </source>
</evidence>
<dbReference type="CDD" id="cd07346">
    <property type="entry name" value="ABC_6TM_exporters"/>
    <property type="match status" value="1"/>
</dbReference>
<evidence type="ECO:0000313" key="14">
    <source>
        <dbReference type="Proteomes" id="UP000293036"/>
    </source>
</evidence>
<dbReference type="PROSITE" id="PS50929">
    <property type="entry name" value="ABC_TM1F"/>
    <property type="match status" value="1"/>
</dbReference>
<keyword evidence="6" id="KW-0547">Nucleotide-binding</keyword>
<dbReference type="Gene3D" id="3.40.50.300">
    <property type="entry name" value="P-loop containing nucleotide triphosphate hydrolases"/>
    <property type="match status" value="1"/>
</dbReference>
<dbReference type="PANTHER" id="PTHR43394">
    <property type="entry name" value="ATP-DEPENDENT PERMEASE MDL1, MITOCHONDRIAL"/>
    <property type="match status" value="1"/>
</dbReference>
<keyword evidence="5 10" id="KW-0812">Transmembrane</keyword>
<dbReference type="GO" id="GO:0016887">
    <property type="term" value="F:ATP hydrolysis activity"/>
    <property type="evidence" value="ECO:0007669"/>
    <property type="project" value="InterPro"/>
</dbReference>
<evidence type="ECO:0000256" key="5">
    <source>
        <dbReference type="ARBA" id="ARBA00022692"/>
    </source>
</evidence>
<dbReference type="Gene3D" id="1.20.1560.10">
    <property type="entry name" value="ABC transporter type 1, transmembrane domain"/>
    <property type="match status" value="1"/>
</dbReference>
<dbReference type="AlphaFoldDB" id="A0A4Q9V232"/>
<feature type="transmembrane region" description="Helical" evidence="10">
    <location>
        <begin position="291"/>
        <end position="311"/>
    </location>
</feature>
<organism evidence="13 14">
    <name type="scientific">Arcanobacterium bovis</name>
    <dbReference type="NCBI Taxonomy" id="2529275"/>
    <lineage>
        <taxon>Bacteria</taxon>
        <taxon>Bacillati</taxon>
        <taxon>Actinomycetota</taxon>
        <taxon>Actinomycetes</taxon>
        <taxon>Actinomycetales</taxon>
        <taxon>Actinomycetaceae</taxon>
        <taxon>Arcanobacterium</taxon>
    </lineage>
</organism>
<evidence type="ECO:0000256" key="7">
    <source>
        <dbReference type="ARBA" id="ARBA00022840"/>
    </source>
</evidence>
<dbReference type="InterPro" id="IPR011527">
    <property type="entry name" value="ABC1_TM_dom"/>
</dbReference>
<evidence type="ECO:0000259" key="12">
    <source>
        <dbReference type="PROSITE" id="PS50929"/>
    </source>
</evidence>
<comment type="caution">
    <text evidence="13">The sequence shown here is derived from an EMBL/GenBank/DDBJ whole genome shotgun (WGS) entry which is preliminary data.</text>
</comment>
<keyword evidence="8 10" id="KW-1133">Transmembrane helix</keyword>
<dbReference type="Proteomes" id="UP000293036">
    <property type="component" value="Unassembled WGS sequence"/>
</dbReference>
<comment type="subcellular location">
    <subcellularLocation>
        <location evidence="1">Cell membrane</location>
        <topology evidence="1">Multi-pass membrane protein</topology>
    </subcellularLocation>
</comment>
<accession>A0A4Q9V232</accession>
<dbReference type="PANTHER" id="PTHR43394:SF1">
    <property type="entry name" value="ATP-BINDING CASSETTE SUB-FAMILY B MEMBER 10, MITOCHONDRIAL"/>
    <property type="match status" value="1"/>
</dbReference>
<keyword evidence="9 10" id="KW-0472">Membrane</keyword>
<feature type="domain" description="ABC transporter" evidence="11">
    <location>
        <begin position="386"/>
        <end position="619"/>
    </location>
</feature>
<dbReference type="InterPro" id="IPR003593">
    <property type="entry name" value="AAA+_ATPase"/>
</dbReference>
<dbReference type="GO" id="GO:0015421">
    <property type="term" value="F:ABC-type oligopeptide transporter activity"/>
    <property type="evidence" value="ECO:0007669"/>
    <property type="project" value="TreeGrafter"/>
</dbReference>
<dbReference type="SUPFAM" id="SSF90123">
    <property type="entry name" value="ABC transporter transmembrane region"/>
    <property type="match status" value="1"/>
</dbReference>
<dbReference type="EMBL" id="SJDT01000001">
    <property type="protein sequence ID" value="TBW23660.1"/>
    <property type="molecule type" value="Genomic_DNA"/>
</dbReference>
<evidence type="ECO:0000256" key="4">
    <source>
        <dbReference type="ARBA" id="ARBA00022519"/>
    </source>
</evidence>
<protein>
    <submittedName>
        <fullName evidence="13">ABC transporter ATP-binding protein</fullName>
    </submittedName>
</protein>
<keyword evidence="2" id="KW-0813">Transport</keyword>
<evidence type="ECO:0000259" key="11">
    <source>
        <dbReference type="PROSITE" id="PS50893"/>
    </source>
</evidence>
<dbReference type="FunFam" id="3.40.50.300:FF:001001">
    <property type="entry name" value="Multidrug ABC transporter ATP-binding protein"/>
    <property type="match status" value="1"/>
</dbReference>
<sequence>MSTTTKWCTALPATRLLPATLPLQARKPGQLTQLGPPTKPLRARRTEMKLPVASNKTIIREISALIMQFKGEFALTLGLQIVVACAAIVTPWIIGSTIDHVAQGAPFSLVRRNIYMLIIAVLVQAVTSWFADYRARVLGQKIFHELRTNLVSAVTHLPLSVVEAAGTGDLLGRTTSDIDRVEFVIRQGISRIAVLSLTIGTTIGAAVFTDIQVGFVVLFAFIPMFFVLRKYLRRSIAAYLATSALIAEFNGDIAETVEHSSTVDSLNMREQRIRRTGTILREMWINERYTAWMRAIFGVQTAIVLISPILITVLWGSWLVGLGLTTAGAVVTVTLYVQQLRWPIEELSYWTDEVQFAWVAFARIFGVAEIANDRISGDDIPSDDGVRVRNVDFSYLQGHPVLKNITLDINPGERLTIVGPSGSGKSTLGRLIAGINPPLSGEIQIGGVEVTRLPERILHQTVALVTQENHIFVGTIRDNLQLAAPHATDADLRRALEAVNAQWIDTLADGLDTKVGSGALELPPDQAQQLALARIVLLDPQVLVLDEATSLLDPTAARSTERALARVLEGRTVISIAHRLYTAYDADRVAVLIDGEIAELGTHEELVSQGKEYASLWETWQQD</sequence>
<dbReference type="SUPFAM" id="SSF52540">
    <property type="entry name" value="P-loop containing nucleoside triphosphate hydrolases"/>
    <property type="match status" value="1"/>
</dbReference>
<feature type="transmembrane region" description="Helical" evidence="10">
    <location>
        <begin position="188"/>
        <end position="207"/>
    </location>
</feature>
<keyword evidence="3" id="KW-1003">Cell membrane</keyword>
<dbReference type="Pfam" id="PF00005">
    <property type="entry name" value="ABC_tran"/>
    <property type="match status" value="1"/>
</dbReference>
<evidence type="ECO:0000256" key="10">
    <source>
        <dbReference type="SAM" id="Phobius"/>
    </source>
</evidence>
<dbReference type="OrthoDB" id="9806127at2"/>
<dbReference type="GO" id="GO:0005524">
    <property type="term" value="F:ATP binding"/>
    <property type="evidence" value="ECO:0007669"/>
    <property type="project" value="UniProtKB-KW"/>
</dbReference>
<evidence type="ECO:0000256" key="3">
    <source>
        <dbReference type="ARBA" id="ARBA00022475"/>
    </source>
</evidence>
<dbReference type="PROSITE" id="PS50893">
    <property type="entry name" value="ABC_TRANSPORTER_2"/>
    <property type="match status" value="1"/>
</dbReference>
<evidence type="ECO:0000256" key="9">
    <source>
        <dbReference type="ARBA" id="ARBA00023136"/>
    </source>
</evidence>
<feature type="transmembrane region" description="Helical" evidence="10">
    <location>
        <begin position="114"/>
        <end position="131"/>
    </location>
</feature>
<feature type="transmembrane region" description="Helical" evidence="10">
    <location>
        <begin position="213"/>
        <end position="232"/>
    </location>
</feature>
<keyword evidence="7 13" id="KW-0067">ATP-binding</keyword>
<evidence type="ECO:0000256" key="8">
    <source>
        <dbReference type="ARBA" id="ARBA00022989"/>
    </source>
</evidence>
<reference evidence="13 14" key="1">
    <citation type="submission" date="2019-02" db="EMBL/GenBank/DDBJ databases">
        <title>Arcanobacterium bovis sp. nov., isolated from the milk of a cow with mastitis.</title>
        <authorList>
            <person name="Sammra O."/>
            <person name="Foster G."/>
            <person name="Hassan A."/>
            <person name="Alssahen M."/>
            <person name="Laemmler C."/>
            <person name="Borowiak M."/>
            <person name="Malorny B."/>
            <person name="Abdulmawjood A."/>
        </authorList>
    </citation>
    <scope>NUCLEOTIDE SEQUENCE [LARGE SCALE GENOMIC DNA]</scope>
    <source>
        <strain evidence="13 14">C605018/01/1</strain>
    </source>
</reference>